<feature type="domain" description="NAD-dependent epimerase/dehydratase" evidence="11">
    <location>
        <begin position="4"/>
        <end position="267"/>
    </location>
</feature>
<comment type="pathway">
    <text evidence="3 10">Carbohydrate metabolism; galactose metabolism.</text>
</comment>
<comment type="caution">
    <text evidence="12">The sequence shown here is derived from an EMBL/GenBank/DDBJ whole genome shotgun (WGS) entry which is preliminary data.</text>
</comment>
<dbReference type="NCBIfam" id="TIGR01179">
    <property type="entry name" value="galE"/>
    <property type="match status" value="1"/>
</dbReference>
<dbReference type="InterPro" id="IPR036291">
    <property type="entry name" value="NAD(P)-bd_dom_sf"/>
</dbReference>
<evidence type="ECO:0000256" key="1">
    <source>
        <dbReference type="ARBA" id="ARBA00000083"/>
    </source>
</evidence>
<protein>
    <recommendedName>
        <fullName evidence="6 10">UDP-glucose 4-epimerase</fullName>
        <ecNumber evidence="5 10">5.1.3.2</ecNumber>
    </recommendedName>
</protein>
<evidence type="ECO:0000256" key="5">
    <source>
        <dbReference type="ARBA" id="ARBA00013189"/>
    </source>
</evidence>
<keyword evidence="7 10" id="KW-0520">NAD</keyword>
<comment type="cofactor">
    <cofactor evidence="2 10">
        <name>NAD(+)</name>
        <dbReference type="ChEBI" id="CHEBI:57540"/>
    </cofactor>
</comment>
<comment type="similarity">
    <text evidence="4 10">Belongs to the NAD(P)-dependent epimerase/dehydratase family.</text>
</comment>
<evidence type="ECO:0000259" key="11">
    <source>
        <dbReference type="Pfam" id="PF01370"/>
    </source>
</evidence>
<evidence type="ECO:0000313" key="12">
    <source>
        <dbReference type="EMBL" id="MFD2919043.1"/>
    </source>
</evidence>
<comment type="catalytic activity">
    <reaction evidence="1 10">
        <text>UDP-alpha-D-glucose = UDP-alpha-D-galactose</text>
        <dbReference type="Rhea" id="RHEA:22168"/>
        <dbReference type="ChEBI" id="CHEBI:58885"/>
        <dbReference type="ChEBI" id="CHEBI:66914"/>
        <dbReference type="EC" id="5.1.3.2"/>
    </reaction>
</comment>
<reference evidence="13" key="1">
    <citation type="journal article" date="2019" name="Int. J. Syst. Evol. Microbiol.">
        <title>The Global Catalogue of Microorganisms (GCM) 10K type strain sequencing project: providing services to taxonomists for standard genome sequencing and annotation.</title>
        <authorList>
            <consortium name="The Broad Institute Genomics Platform"/>
            <consortium name="The Broad Institute Genome Sequencing Center for Infectious Disease"/>
            <person name="Wu L."/>
            <person name="Ma J."/>
        </authorList>
    </citation>
    <scope>NUCLEOTIDE SEQUENCE [LARGE SCALE GENOMIC DNA]</scope>
    <source>
        <strain evidence="13">KCTC 23299</strain>
    </source>
</reference>
<dbReference type="Gene3D" id="3.90.25.10">
    <property type="entry name" value="UDP-galactose 4-epimerase, domain 1"/>
    <property type="match status" value="1"/>
</dbReference>
<evidence type="ECO:0000313" key="13">
    <source>
        <dbReference type="Proteomes" id="UP001597511"/>
    </source>
</evidence>
<dbReference type="EMBL" id="JBHUOZ010000001">
    <property type="protein sequence ID" value="MFD2919043.1"/>
    <property type="molecule type" value="Genomic_DNA"/>
</dbReference>
<evidence type="ECO:0000256" key="9">
    <source>
        <dbReference type="ARBA" id="ARBA00023235"/>
    </source>
</evidence>
<dbReference type="Proteomes" id="UP001597511">
    <property type="component" value="Unassembled WGS sequence"/>
</dbReference>
<keyword evidence="10" id="KW-0119">Carbohydrate metabolism</keyword>
<evidence type="ECO:0000256" key="2">
    <source>
        <dbReference type="ARBA" id="ARBA00001911"/>
    </source>
</evidence>
<dbReference type="RefSeq" id="WP_386095840.1">
    <property type="nucleotide sequence ID" value="NZ_JBHUOZ010000001.1"/>
</dbReference>
<dbReference type="Gene3D" id="3.40.50.720">
    <property type="entry name" value="NAD(P)-binding Rossmann-like Domain"/>
    <property type="match status" value="1"/>
</dbReference>
<dbReference type="SUPFAM" id="SSF51735">
    <property type="entry name" value="NAD(P)-binding Rossmann-fold domains"/>
    <property type="match status" value="1"/>
</dbReference>
<accession>A0ABW6A5T5</accession>
<dbReference type="InterPro" id="IPR005886">
    <property type="entry name" value="UDP_G4E"/>
</dbReference>
<sequence>MAKILVTGGCGYIGSHTVVDLIQNGYEVISVDNNSRSNPGIMLGVEKILGKPVKNYKVDLCDFDDTYAIFQENTDIEGIIHFAAYKAVGESVEKPLMYFENNLTSLINLLKCVQDFNIPYFVFSSSCTVYGSPDVIPVTEQTPPKPAESPYGYTKQMGEQIISEFAKSKNNTQCILLRYFNPVGAHPSIQIGELPIGRPQNLVPAITQTAIGKIPKLTVHGADYDTRDGSCIRDFIHVCDIAHAHTLAINYVREGKNLRKCDVFNLGTGNGVSVLEAIKAFEKVSGVALNYEIGPRRAGDVVAIYANNNLATTELEWTLQYDLDAMMDSAWKWEQRLKAEENIFGAQLKELN</sequence>
<evidence type="ECO:0000256" key="6">
    <source>
        <dbReference type="ARBA" id="ARBA00018569"/>
    </source>
</evidence>
<evidence type="ECO:0000256" key="4">
    <source>
        <dbReference type="ARBA" id="ARBA00007637"/>
    </source>
</evidence>
<dbReference type="PANTHER" id="PTHR43725:SF47">
    <property type="entry name" value="UDP-GLUCOSE 4-EPIMERASE"/>
    <property type="match status" value="1"/>
</dbReference>
<evidence type="ECO:0000256" key="3">
    <source>
        <dbReference type="ARBA" id="ARBA00004947"/>
    </source>
</evidence>
<organism evidence="12 13">
    <name type="scientific">Terrimonas rubra</name>
    <dbReference type="NCBI Taxonomy" id="1035890"/>
    <lineage>
        <taxon>Bacteria</taxon>
        <taxon>Pseudomonadati</taxon>
        <taxon>Bacteroidota</taxon>
        <taxon>Chitinophagia</taxon>
        <taxon>Chitinophagales</taxon>
        <taxon>Chitinophagaceae</taxon>
        <taxon>Terrimonas</taxon>
    </lineage>
</organism>
<dbReference type="EC" id="5.1.3.2" evidence="5 10"/>
<dbReference type="InterPro" id="IPR001509">
    <property type="entry name" value="Epimerase_deHydtase"/>
</dbReference>
<dbReference type="CDD" id="cd05247">
    <property type="entry name" value="UDP_G4E_1_SDR_e"/>
    <property type="match status" value="1"/>
</dbReference>
<evidence type="ECO:0000256" key="7">
    <source>
        <dbReference type="ARBA" id="ARBA00023027"/>
    </source>
</evidence>
<keyword evidence="8" id="KW-0299">Galactose metabolism</keyword>
<keyword evidence="9 10" id="KW-0413">Isomerase</keyword>
<dbReference type="GO" id="GO:0003978">
    <property type="term" value="F:UDP-glucose 4-epimerase activity"/>
    <property type="evidence" value="ECO:0007669"/>
    <property type="project" value="UniProtKB-EC"/>
</dbReference>
<gene>
    <name evidence="12" type="primary">galE</name>
    <name evidence="12" type="ORF">ACFS6H_04915</name>
</gene>
<comment type="subunit">
    <text evidence="10">Homodimer.</text>
</comment>
<dbReference type="PANTHER" id="PTHR43725">
    <property type="entry name" value="UDP-GLUCOSE 4-EPIMERASE"/>
    <property type="match status" value="1"/>
</dbReference>
<name>A0ABW6A5T5_9BACT</name>
<dbReference type="Pfam" id="PF01370">
    <property type="entry name" value="Epimerase"/>
    <property type="match status" value="1"/>
</dbReference>
<keyword evidence="13" id="KW-1185">Reference proteome</keyword>
<proteinExistence type="inferred from homology"/>
<evidence type="ECO:0000256" key="8">
    <source>
        <dbReference type="ARBA" id="ARBA00023144"/>
    </source>
</evidence>
<evidence type="ECO:0000256" key="10">
    <source>
        <dbReference type="RuleBase" id="RU366046"/>
    </source>
</evidence>